<evidence type="ECO:0000256" key="3">
    <source>
        <dbReference type="ARBA" id="ARBA00022989"/>
    </source>
</evidence>
<feature type="transmembrane region" description="Helical" evidence="5">
    <location>
        <begin position="315"/>
        <end position="335"/>
    </location>
</feature>
<dbReference type="InterPro" id="IPR011701">
    <property type="entry name" value="MFS"/>
</dbReference>
<feature type="transmembrane region" description="Helical" evidence="5">
    <location>
        <begin position="414"/>
        <end position="432"/>
    </location>
</feature>
<dbReference type="InterPro" id="IPR036259">
    <property type="entry name" value="MFS_trans_sf"/>
</dbReference>
<feature type="transmembrane region" description="Helical" evidence="5">
    <location>
        <begin position="342"/>
        <end position="361"/>
    </location>
</feature>
<feature type="domain" description="Major facilitator superfamily (MFS) profile" evidence="6">
    <location>
        <begin position="22"/>
        <end position="471"/>
    </location>
</feature>
<dbReference type="PANTHER" id="PTHR23501">
    <property type="entry name" value="MAJOR FACILITATOR SUPERFAMILY"/>
    <property type="match status" value="1"/>
</dbReference>
<dbReference type="SUPFAM" id="SSF103473">
    <property type="entry name" value="MFS general substrate transporter"/>
    <property type="match status" value="1"/>
</dbReference>
<keyword evidence="3 5" id="KW-1133">Transmembrane helix</keyword>
<evidence type="ECO:0000256" key="4">
    <source>
        <dbReference type="ARBA" id="ARBA00023136"/>
    </source>
</evidence>
<dbReference type="PANTHER" id="PTHR23501:SF154">
    <property type="entry name" value="MULTIDRUG-EFFLUX TRANSPORTER RV1634-RELATED"/>
    <property type="match status" value="1"/>
</dbReference>
<name>F7Y6T1_MESOW</name>
<feature type="transmembrane region" description="Helical" evidence="5">
    <location>
        <begin position="367"/>
        <end position="393"/>
    </location>
</feature>
<keyword evidence="2 5" id="KW-0812">Transmembrane</keyword>
<dbReference type="HOGENOM" id="CLU_000960_2_6_5"/>
<evidence type="ECO:0000313" key="7">
    <source>
        <dbReference type="EMBL" id="AEH86330.1"/>
    </source>
</evidence>
<dbReference type="InterPro" id="IPR020846">
    <property type="entry name" value="MFS_dom"/>
</dbReference>
<feature type="transmembrane region" description="Helical" evidence="5">
    <location>
        <begin position="278"/>
        <end position="303"/>
    </location>
</feature>
<dbReference type="Pfam" id="PF07690">
    <property type="entry name" value="MFS_1"/>
    <property type="match status" value="1"/>
</dbReference>
<evidence type="ECO:0000256" key="1">
    <source>
        <dbReference type="ARBA" id="ARBA00004141"/>
    </source>
</evidence>
<proteinExistence type="predicted"/>
<evidence type="ECO:0000259" key="6">
    <source>
        <dbReference type="PROSITE" id="PS50850"/>
    </source>
</evidence>
<reference evidence="7 8" key="1">
    <citation type="submission" date="2010-10" db="EMBL/GenBank/DDBJ databases">
        <title>Complete sequence of Mesorhizobium opportunistum WSM2075.</title>
        <authorList>
            <consortium name="US DOE Joint Genome Institute"/>
            <person name="Lucas S."/>
            <person name="Copeland A."/>
            <person name="Lapidus A."/>
            <person name="Cheng J.-F."/>
            <person name="Bruce D."/>
            <person name="Goodwin L."/>
            <person name="Pitluck S."/>
            <person name="Chertkov O."/>
            <person name="Misra M."/>
            <person name="Detter J.C."/>
            <person name="Han C."/>
            <person name="Tapia R."/>
            <person name="Land M."/>
            <person name="Hauser L."/>
            <person name="Kyrpides N."/>
            <person name="Ovchinnikova G."/>
            <person name="Mavrommatis K.M."/>
            <person name="Tiwari R.P."/>
            <person name="Howieson J.G."/>
            <person name="O'Hara G.W."/>
            <person name="Nandasena K.G."/>
            <person name="Woyke T."/>
        </authorList>
    </citation>
    <scope>NUCLEOTIDE SEQUENCE [LARGE SCALE GENOMIC DNA]</scope>
    <source>
        <strain evidence="8">LMG 24607 / HAMBI 3007 / WSM2075</strain>
    </source>
</reference>
<feature type="transmembrane region" description="Helical" evidence="5">
    <location>
        <begin position="239"/>
        <end position="257"/>
    </location>
</feature>
<dbReference type="KEGG" id="mop:Mesop_1849"/>
<feature type="transmembrane region" description="Helical" evidence="5">
    <location>
        <begin position="88"/>
        <end position="106"/>
    </location>
</feature>
<feature type="transmembrane region" description="Helical" evidence="5">
    <location>
        <begin position="444"/>
        <end position="464"/>
    </location>
</feature>
<evidence type="ECO:0000256" key="5">
    <source>
        <dbReference type="SAM" id="Phobius"/>
    </source>
</evidence>
<feature type="transmembrane region" description="Helical" evidence="5">
    <location>
        <begin position="145"/>
        <end position="167"/>
    </location>
</feature>
<dbReference type="GO" id="GO:0022857">
    <property type="term" value="F:transmembrane transporter activity"/>
    <property type="evidence" value="ECO:0007669"/>
    <property type="project" value="InterPro"/>
</dbReference>
<comment type="subcellular location">
    <subcellularLocation>
        <location evidence="1">Membrane</location>
        <topology evidence="1">Multi-pass membrane protein</topology>
    </subcellularLocation>
</comment>
<sequence length="479" mass="49627">MTEIGINRVDWRALWASGDLARFCFISLGILLHATNETMVATVMPAMVGELAGVQLVGWSLAIYELGAIVAGAAAGRLVSYVALRTNMVVAALLYAAGALICATSPSMQLFLAGRLIEGLGGGALVSLAFVSVERLFSRAIWPQLFGIMSAIWGVAAFSGPLLGAIMTELLSWRWAFGVFTVGGTAMALASFIVLDTPEATRPTTSKGKAPPFPFAALACLAVAVVLIASAGVDIALLRSSLLIALGLGGLALFFYIDALKPRSRLFPARLFSWRTPVGAGMTMVAAFSVATCSFGVYGPLLLTSLHDIPLLTTGYIIAAESIAWSILSILVANAPPRRERLIIVCGALMIAAGIAGFAYTLPLGSIPLILVCALLQGGGFGIAWPFLTRVIVASAPDDEQTIASAAVPTMQRIGYAVGAALAGIVANASGFSQGLNHDAAANVASWLFLAFVPLGILGCLAALRASSTANRLQQEAIG</sequence>
<organism evidence="7 8">
    <name type="scientific">Mesorhizobium opportunistum (strain LMG 24607 / HAMBI 3007 / WSM2075)</name>
    <dbReference type="NCBI Taxonomy" id="536019"/>
    <lineage>
        <taxon>Bacteria</taxon>
        <taxon>Pseudomonadati</taxon>
        <taxon>Pseudomonadota</taxon>
        <taxon>Alphaproteobacteria</taxon>
        <taxon>Hyphomicrobiales</taxon>
        <taxon>Phyllobacteriaceae</taxon>
        <taxon>Mesorhizobium</taxon>
    </lineage>
</organism>
<feature type="transmembrane region" description="Helical" evidence="5">
    <location>
        <begin position="20"/>
        <end position="36"/>
    </location>
</feature>
<feature type="transmembrane region" description="Helical" evidence="5">
    <location>
        <begin position="215"/>
        <end position="233"/>
    </location>
</feature>
<accession>F7Y6T1</accession>
<protein>
    <submittedName>
        <fullName evidence="7">Major facilitator superfamily MFS_1</fullName>
    </submittedName>
</protein>
<keyword evidence="4 5" id="KW-0472">Membrane</keyword>
<dbReference type="eggNOG" id="COG0477">
    <property type="taxonomic scope" value="Bacteria"/>
</dbReference>
<dbReference type="RefSeq" id="WP_013893057.1">
    <property type="nucleotide sequence ID" value="NC_015675.1"/>
</dbReference>
<dbReference type="PROSITE" id="PS50850">
    <property type="entry name" value="MFS"/>
    <property type="match status" value="1"/>
</dbReference>
<dbReference type="AlphaFoldDB" id="F7Y6T1"/>
<dbReference type="GO" id="GO:0005886">
    <property type="term" value="C:plasma membrane"/>
    <property type="evidence" value="ECO:0007669"/>
    <property type="project" value="TreeGrafter"/>
</dbReference>
<feature type="transmembrane region" description="Helical" evidence="5">
    <location>
        <begin position="173"/>
        <end position="195"/>
    </location>
</feature>
<gene>
    <name evidence="7" type="ordered locus">Mesop_1849</name>
</gene>
<evidence type="ECO:0000313" key="8">
    <source>
        <dbReference type="Proteomes" id="UP000001623"/>
    </source>
</evidence>
<feature type="transmembrane region" description="Helical" evidence="5">
    <location>
        <begin position="56"/>
        <end position="76"/>
    </location>
</feature>
<evidence type="ECO:0000256" key="2">
    <source>
        <dbReference type="ARBA" id="ARBA00022692"/>
    </source>
</evidence>
<dbReference type="EMBL" id="CP002279">
    <property type="protein sequence ID" value="AEH86330.1"/>
    <property type="molecule type" value="Genomic_DNA"/>
</dbReference>
<dbReference type="Proteomes" id="UP000001623">
    <property type="component" value="Chromosome"/>
</dbReference>
<feature type="transmembrane region" description="Helical" evidence="5">
    <location>
        <begin position="112"/>
        <end position="133"/>
    </location>
</feature>
<dbReference type="STRING" id="536019.Mesop_1849"/>
<dbReference type="Gene3D" id="1.20.1250.20">
    <property type="entry name" value="MFS general substrate transporter like domains"/>
    <property type="match status" value="2"/>
</dbReference>